<keyword evidence="18" id="KW-0808">Transferase</keyword>
<evidence type="ECO:0000256" key="12">
    <source>
        <dbReference type="ARBA" id="ARBA00023239"/>
    </source>
</evidence>
<evidence type="ECO:0000313" key="18">
    <source>
        <dbReference type="EMBL" id="KIY47276.1"/>
    </source>
</evidence>
<evidence type="ECO:0000256" key="6">
    <source>
        <dbReference type="ARBA" id="ARBA00022824"/>
    </source>
</evidence>
<evidence type="ECO:0000256" key="8">
    <source>
        <dbReference type="ARBA" id="ARBA00022919"/>
    </source>
</evidence>
<organism evidence="18 19">
    <name type="scientific">Fistulina hepatica ATCC 64428</name>
    <dbReference type="NCBI Taxonomy" id="1128425"/>
    <lineage>
        <taxon>Eukaryota</taxon>
        <taxon>Fungi</taxon>
        <taxon>Dikarya</taxon>
        <taxon>Basidiomycota</taxon>
        <taxon>Agaricomycotina</taxon>
        <taxon>Agaricomycetes</taxon>
        <taxon>Agaricomycetidae</taxon>
        <taxon>Agaricales</taxon>
        <taxon>Fistulinaceae</taxon>
        <taxon>Fistulina</taxon>
    </lineage>
</organism>
<evidence type="ECO:0000256" key="14">
    <source>
        <dbReference type="ARBA" id="ARBA00038965"/>
    </source>
</evidence>
<dbReference type="OrthoDB" id="10254570at2759"/>
<dbReference type="GO" id="GO:0005789">
    <property type="term" value="C:endoplasmic reticulum membrane"/>
    <property type="evidence" value="ECO:0007669"/>
    <property type="project" value="UniProtKB-SubCell"/>
</dbReference>
<dbReference type="GO" id="GO:0019752">
    <property type="term" value="P:carboxylic acid metabolic process"/>
    <property type="evidence" value="ECO:0007669"/>
    <property type="project" value="InterPro"/>
</dbReference>
<evidence type="ECO:0000256" key="17">
    <source>
        <dbReference type="RuleBase" id="RU000382"/>
    </source>
</evidence>
<protein>
    <recommendedName>
        <fullName evidence="14">sphinganine-1-phosphate aldolase</fullName>
        <ecNumber evidence="14">4.1.2.27</ecNumber>
    </recommendedName>
    <alternativeName>
        <fullName evidence="15">Sphingosine-1-phosphate aldolase</fullName>
    </alternativeName>
</protein>
<dbReference type="Proteomes" id="UP000054144">
    <property type="component" value="Unassembled WGS sequence"/>
</dbReference>
<evidence type="ECO:0000256" key="15">
    <source>
        <dbReference type="ARBA" id="ARBA00042568"/>
    </source>
</evidence>
<dbReference type="PANTHER" id="PTHR42735:SF6">
    <property type="entry name" value="SPHINGOSINE-1-PHOSPHATE LYASE 1"/>
    <property type="match status" value="1"/>
</dbReference>
<evidence type="ECO:0000256" key="4">
    <source>
        <dbReference type="ARBA" id="ARBA00004991"/>
    </source>
</evidence>
<dbReference type="FunFam" id="3.40.640.10:FF:000020">
    <property type="entry name" value="sphingosine-1-phosphate lyase 1"/>
    <property type="match status" value="1"/>
</dbReference>
<dbReference type="AlphaFoldDB" id="A0A0D7ABE6"/>
<dbReference type="EMBL" id="KN881953">
    <property type="protein sequence ID" value="KIY47276.1"/>
    <property type="molecule type" value="Genomic_DNA"/>
</dbReference>
<dbReference type="GO" id="GO:0008117">
    <property type="term" value="F:sphinganine-1-phosphate aldolase activity"/>
    <property type="evidence" value="ECO:0007669"/>
    <property type="project" value="UniProtKB-EC"/>
</dbReference>
<evidence type="ECO:0000256" key="7">
    <source>
        <dbReference type="ARBA" id="ARBA00022898"/>
    </source>
</evidence>
<comment type="pathway">
    <text evidence="3">Lipid metabolism; sphingolipid metabolism.</text>
</comment>
<evidence type="ECO:0000256" key="11">
    <source>
        <dbReference type="ARBA" id="ARBA00023136"/>
    </source>
</evidence>
<evidence type="ECO:0000313" key="19">
    <source>
        <dbReference type="Proteomes" id="UP000054144"/>
    </source>
</evidence>
<sequence>MTKTSLLRRCVSLNTAKTALLVYVLLRNFLKVRRHVRARGVVGTAHELYKWLAECMTALILRAPAMQKKVKTEMDKAKLDVEMRLVPSGPHITRHLTLPLQGLSPDEILAEMDKMDKEVDNTVDWSDGKLSGAVYHGGEDLSNLIAAAYTKYLVSNPLHPDVFPAVRKMEAEIIAMCLRMYNHPAGAGTMTSGGTESIVMAVKTYRDWARDVKGITEPELIVPSSGHAAFDKGAAYLGVKVHTIPVDPVTRKVDLRRVRRAINCNTVMLVGSCINFPDGNQDDIVGLGALAKRHNIGLHVDCCLGSFIVPFLEPCGLADGQNGKYKLIPFDFRVEGVTSISCDTHKYGFAPKGTSVIMYRSADLRRYQYYVNTTWSGGVYASPSLAGSRPGALIAGAWAAMQYMGTEGYRKSCQEIVKCARYIAEHIEQDIPDLYVMGSPPASVVAFAARDEKAFDVFEVGDLMSERGWHLNAINDGAKGGKGVHIAVTRLTIPNADVFLEDLKDVVRQAKVAPQGNGRMVAVYGLGSSSAVGPALVGELATAFIDATLKA</sequence>
<comment type="cofactor">
    <cofactor evidence="1 16 17">
        <name>pyridoxal 5'-phosphate</name>
        <dbReference type="ChEBI" id="CHEBI:597326"/>
    </cofactor>
</comment>
<comment type="subcellular location">
    <subcellularLocation>
        <location evidence="2">Endoplasmic reticulum membrane</location>
        <topology evidence="2">Single-pass membrane protein</topology>
    </subcellularLocation>
</comment>
<keyword evidence="10" id="KW-0443">Lipid metabolism</keyword>
<dbReference type="EC" id="4.1.2.27" evidence="14"/>
<keyword evidence="9" id="KW-1133">Transmembrane helix</keyword>
<dbReference type="Gene3D" id="6.10.140.2150">
    <property type="match status" value="1"/>
</dbReference>
<evidence type="ECO:0000256" key="2">
    <source>
        <dbReference type="ARBA" id="ARBA00004389"/>
    </source>
</evidence>
<dbReference type="Pfam" id="PF00282">
    <property type="entry name" value="Pyridoxal_deC"/>
    <property type="match status" value="1"/>
</dbReference>
<reference evidence="18 19" key="1">
    <citation type="journal article" date="2015" name="Fungal Genet. Biol.">
        <title>Evolution of novel wood decay mechanisms in Agaricales revealed by the genome sequences of Fistulina hepatica and Cylindrobasidium torrendii.</title>
        <authorList>
            <person name="Floudas D."/>
            <person name="Held B.W."/>
            <person name="Riley R."/>
            <person name="Nagy L.G."/>
            <person name="Koehler G."/>
            <person name="Ransdell A.S."/>
            <person name="Younus H."/>
            <person name="Chow J."/>
            <person name="Chiniquy J."/>
            <person name="Lipzen A."/>
            <person name="Tritt A."/>
            <person name="Sun H."/>
            <person name="Haridas S."/>
            <person name="LaButti K."/>
            <person name="Ohm R.A."/>
            <person name="Kues U."/>
            <person name="Blanchette R.A."/>
            <person name="Grigoriev I.V."/>
            <person name="Minto R.E."/>
            <person name="Hibbett D.S."/>
        </authorList>
    </citation>
    <scope>NUCLEOTIDE SEQUENCE [LARGE SCALE GENOMIC DNA]</scope>
    <source>
        <strain evidence="18 19">ATCC 64428</strain>
    </source>
</reference>
<keyword evidence="7 16" id="KW-0663">Pyridoxal phosphate</keyword>
<gene>
    <name evidence="18" type="ORF">FISHEDRAFT_45643</name>
</gene>
<proteinExistence type="inferred from homology"/>
<evidence type="ECO:0000256" key="10">
    <source>
        <dbReference type="ARBA" id="ARBA00023098"/>
    </source>
</evidence>
<keyword evidence="19" id="KW-1185">Reference proteome</keyword>
<feature type="modified residue" description="N6-(pyridoxal phosphate)lysine" evidence="16">
    <location>
        <position position="346"/>
    </location>
</feature>
<dbReference type="InterPro" id="IPR050477">
    <property type="entry name" value="GrpII_AminoAcid_Decarb"/>
</dbReference>
<dbReference type="SUPFAM" id="SSF53383">
    <property type="entry name" value="PLP-dependent transferases"/>
    <property type="match status" value="1"/>
</dbReference>
<dbReference type="Gene3D" id="3.90.1150.10">
    <property type="entry name" value="Aspartate Aminotransferase, domain 1"/>
    <property type="match status" value="1"/>
</dbReference>
<evidence type="ECO:0000256" key="1">
    <source>
        <dbReference type="ARBA" id="ARBA00001933"/>
    </source>
</evidence>
<keyword evidence="12 17" id="KW-0456">Lyase</keyword>
<dbReference type="Gene3D" id="3.40.640.10">
    <property type="entry name" value="Type I PLP-dependent aspartate aminotransferase-like (Major domain)"/>
    <property type="match status" value="1"/>
</dbReference>
<evidence type="ECO:0000256" key="16">
    <source>
        <dbReference type="PIRSR" id="PIRSR602129-50"/>
    </source>
</evidence>
<evidence type="ECO:0000256" key="3">
    <source>
        <dbReference type="ARBA" id="ARBA00004760"/>
    </source>
</evidence>
<dbReference type="GO" id="GO:0030170">
    <property type="term" value="F:pyridoxal phosphate binding"/>
    <property type="evidence" value="ECO:0007669"/>
    <property type="project" value="InterPro"/>
</dbReference>
<dbReference type="InterPro" id="IPR002129">
    <property type="entry name" value="PyrdxlP-dep_de-COase"/>
</dbReference>
<keyword evidence="5" id="KW-0812">Transmembrane</keyword>
<keyword evidence="11" id="KW-0472">Membrane</keyword>
<dbReference type="PANTHER" id="PTHR42735">
    <property type="match status" value="1"/>
</dbReference>
<evidence type="ECO:0000256" key="5">
    <source>
        <dbReference type="ARBA" id="ARBA00022692"/>
    </source>
</evidence>
<evidence type="ECO:0000256" key="9">
    <source>
        <dbReference type="ARBA" id="ARBA00022989"/>
    </source>
</evidence>
<evidence type="ECO:0000256" key="13">
    <source>
        <dbReference type="ARBA" id="ARBA00038302"/>
    </source>
</evidence>
<name>A0A0D7ABE6_9AGAR</name>
<comment type="pathway">
    <text evidence="4">Sphingolipid metabolism.</text>
</comment>
<dbReference type="GO" id="GO:0030149">
    <property type="term" value="P:sphingolipid catabolic process"/>
    <property type="evidence" value="ECO:0007669"/>
    <property type="project" value="TreeGrafter"/>
</dbReference>
<keyword evidence="8" id="KW-0746">Sphingolipid metabolism</keyword>
<dbReference type="GO" id="GO:0016740">
    <property type="term" value="F:transferase activity"/>
    <property type="evidence" value="ECO:0007669"/>
    <property type="project" value="UniProtKB-KW"/>
</dbReference>
<dbReference type="InterPro" id="IPR015421">
    <property type="entry name" value="PyrdxlP-dep_Trfase_major"/>
</dbReference>
<accession>A0A0D7ABE6</accession>
<comment type="similarity">
    <text evidence="13">Belongs to the group II decarboxylase family. Sphingosine-1-phosphate lyase subfamily.</text>
</comment>
<dbReference type="InterPro" id="IPR015424">
    <property type="entry name" value="PyrdxlP-dep_Trfase"/>
</dbReference>
<dbReference type="InterPro" id="IPR015422">
    <property type="entry name" value="PyrdxlP-dep_Trfase_small"/>
</dbReference>
<keyword evidence="6" id="KW-0256">Endoplasmic reticulum</keyword>